<dbReference type="STRING" id="266265.Bxe_A2425"/>
<reference evidence="3 4" key="1">
    <citation type="journal article" date="2006" name="Proc. Natl. Acad. Sci. U.S.A.">
        <title>Burkholderia xenovorans LB400 harbors a multi-replicon, 9.73-Mbp genome shaped for versatility.</title>
        <authorList>
            <person name="Chain P.S."/>
            <person name="Denef V.J."/>
            <person name="Konstantinidis K.T."/>
            <person name="Vergez L.M."/>
            <person name="Agullo L."/>
            <person name="Reyes V.L."/>
            <person name="Hauser L."/>
            <person name="Cordova M."/>
            <person name="Gomez L."/>
            <person name="Gonzalez M."/>
            <person name="Land M."/>
            <person name="Lao V."/>
            <person name="Larimer F."/>
            <person name="LiPuma J.J."/>
            <person name="Mahenthiralingam E."/>
            <person name="Malfatti S.A."/>
            <person name="Marx C.J."/>
            <person name="Parnell J.J."/>
            <person name="Ramette A."/>
            <person name="Richardson P."/>
            <person name="Seeger M."/>
            <person name="Smith D."/>
            <person name="Spilker T."/>
            <person name="Sul W.J."/>
            <person name="Tsoi T.V."/>
            <person name="Ulrich L.E."/>
            <person name="Zhulin I.B."/>
            <person name="Tiedje J.M."/>
        </authorList>
    </citation>
    <scope>NUCLEOTIDE SEQUENCE [LARGE SCALE GENOMIC DNA]</scope>
    <source>
        <strain evidence="3 4">LB400</strain>
    </source>
</reference>
<dbReference type="PATRIC" id="fig|266265.5.peg.2104"/>
<dbReference type="EMBL" id="CP000270">
    <property type="protein sequence ID" value="ABE30545.1"/>
    <property type="molecule type" value="Genomic_DNA"/>
</dbReference>
<organism evidence="3 4">
    <name type="scientific">Paraburkholderia xenovorans (strain LB400)</name>
    <dbReference type="NCBI Taxonomy" id="266265"/>
    <lineage>
        <taxon>Bacteria</taxon>
        <taxon>Pseudomonadati</taxon>
        <taxon>Pseudomonadota</taxon>
        <taxon>Betaproteobacteria</taxon>
        <taxon>Burkholderiales</taxon>
        <taxon>Burkholderiaceae</taxon>
        <taxon>Paraburkholderia</taxon>
    </lineage>
</organism>
<name>Q13ZE4_PARXL</name>
<gene>
    <name evidence="3" type="ORF">Bxe_A2425</name>
</gene>
<feature type="domain" description="FAD dependent oxidoreductase" evidence="2">
    <location>
        <begin position="9"/>
        <end position="55"/>
    </location>
</feature>
<keyword evidence="4" id="KW-1185">Reference proteome</keyword>
<evidence type="ECO:0000313" key="4">
    <source>
        <dbReference type="Proteomes" id="UP000001817"/>
    </source>
</evidence>
<sequence>MSSGATNKVIVGGGVAGSSIAYFLRTMDLRADVTMLERDPTYARSSSAWSAALNGSRFPGFVVIGRSGNLAQSKRWRG</sequence>
<evidence type="ECO:0000259" key="2">
    <source>
        <dbReference type="Pfam" id="PF01266"/>
    </source>
</evidence>
<proteinExistence type="predicted"/>
<dbReference type="SUPFAM" id="SSF51905">
    <property type="entry name" value="FAD/NAD(P)-binding domain"/>
    <property type="match status" value="1"/>
</dbReference>
<dbReference type="Pfam" id="PF01266">
    <property type="entry name" value="DAO"/>
    <property type="match status" value="1"/>
</dbReference>
<protein>
    <recommendedName>
        <fullName evidence="2">FAD dependent oxidoreductase domain-containing protein</fullName>
    </recommendedName>
</protein>
<dbReference type="InterPro" id="IPR006076">
    <property type="entry name" value="FAD-dep_OxRdtase"/>
</dbReference>
<dbReference type="Proteomes" id="UP000001817">
    <property type="component" value="Chromosome 1"/>
</dbReference>
<dbReference type="KEGG" id="bxe:Bxe_A2425"/>
<evidence type="ECO:0000256" key="1">
    <source>
        <dbReference type="ARBA" id="ARBA00023002"/>
    </source>
</evidence>
<keyword evidence="1" id="KW-0560">Oxidoreductase</keyword>
<dbReference type="Gene3D" id="3.50.50.60">
    <property type="entry name" value="FAD/NAD(P)-binding domain"/>
    <property type="match status" value="1"/>
</dbReference>
<dbReference type="eggNOG" id="COG1232">
    <property type="taxonomic scope" value="Bacteria"/>
</dbReference>
<accession>Q13ZE4</accession>
<dbReference type="AlphaFoldDB" id="Q13ZE4"/>
<dbReference type="InterPro" id="IPR036188">
    <property type="entry name" value="FAD/NAD-bd_sf"/>
</dbReference>
<evidence type="ECO:0000313" key="3">
    <source>
        <dbReference type="EMBL" id="ABE30545.1"/>
    </source>
</evidence>
<dbReference type="GO" id="GO:0016491">
    <property type="term" value="F:oxidoreductase activity"/>
    <property type="evidence" value="ECO:0007669"/>
    <property type="project" value="UniProtKB-KW"/>
</dbReference>